<evidence type="ECO:0008006" key="5">
    <source>
        <dbReference type="Google" id="ProtNLM"/>
    </source>
</evidence>
<evidence type="ECO:0000313" key="4">
    <source>
        <dbReference type="Proteomes" id="UP000193689"/>
    </source>
</evidence>
<feature type="transmembrane region" description="Helical" evidence="2">
    <location>
        <begin position="107"/>
        <end position="132"/>
    </location>
</feature>
<dbReference type="GeneID" id="63773922"/>
<name>A0A1Y2DIX2_9PEZI</name>
<feature type="compositionally biased region" description="Low complexity" evidence="1">
    <location>
        <begin position="346"/>
        <end position="361"/>
    </location>
</feature>
<sequence length="408" mass="46160">MVFQLPKAVYADAAGALFYSFVCLISNILLVWLTWTHRERTSYIACIAYFALIATLSSVIQQFYDYVLWKDILTEQFNDLRDHADSAEVQYHRGATGLKLVLSYIRIFAFNIESTFVFFFALSLAITVYGWWSQNSKPQRIFSITGRVVPLALTAITIVLLEFPFAQRSYTTYMIIANAQFIISLIGSSIFLVMILAKYMESRRQFRTWNVSRELEKSSATTSFSSGRYSRKLSIPGTGGTYDSWLVIRLTVALLMLCTFEILAILPRVATQRKLAQNIADNVLDLSDKRALSSIRGYISGVTPSIVAFIVFGTTRPFREKLLATFVPKRWRKNTNETWPQNRGAPTYTTRSSRPRTMSRPATLASRSGGDIVLKDIRHFGGSALDDDRMSILNPANGSGVRTRIWSP</sequence>
<keyword evidence="2" id="KW-0812">Transmembrane</keyword>
<dbReference type="EMBL" id="MCFJ01000014">
    <property type="protein sequence ID" value="ORY59126.1"/>
    <property type="molecule type" value="Genomic_DNA"/>
</dbReference>
<dbReference type="STRING" id="1141098.A0A1Y2DIX2"/>
<gene>
    <name evidence="3" type="ORF">BCR38DRAFT_399315</name>
</gene>
<feature type="transmembrane region" description="Helical" evidence="2">
    <location>
        <begin position="172"/>
        <end position="197"/>
    </location>
</feature>
<evidence type="ECO:0000313" key="3">
    <source>
        <dbReference type="EMBL" id="ORY59126.1"/>
    </source>
</evidence>
<keyword evidence="4" id="KW-1185">Reference proteome</keyword>
<feature type="transmembrane region" description="Helical" evidence="2">
    <location>
        <begin position="295"/>
        <end position="313"/>
    </location>
</feature>
<feature type="transmembrane region" description="Helical" evidence="2">
    <location>
        <begin position="16"/>
        <end position="35"/>
    </location>
</feature>
<reference evidence="3 4" key="1">
    <citation type="submission" date="2016-07" db="EMBL/GenBank/DDBJ databases">
        <title>Pervasive Adenine N6-methylation of Active Genes in Fungi.</title>
        <authorList>
            <consortium name="DOE Joint Genome Institute"/>
            <person name="Mondo S.J."/>
            <person name="Dannebaum R.O."/>
            <person name="Kuo R.C."/>
            <person name="Labutti K."/>
            <person name="Haridas S."/>
            <person name="Kuo A."/>
            <person name="Salamov A."/>
            <person name="Ahrendt S.R."/>
            <person name="Lipzen A."/>
            <person name="Sullivan W."/>
            <person name="Andreopoulos W.B."/>
            <person name="Clum A."/>
            <person name="Lindquist E."/>
            <person name="Daum C."/>
            <person name="Ramamoorthy G.K."/>
            <person name="Gryganskyi A."/>
            <person name="Culley D."/>
            <person name="Magnuson J.K."/>
            <person name="James T.Y."/>
            <person name="O'Malley M.A."/>
            <person name="Stajich J.E."/>
            <person name="Spatafora J.W."/>
            <person name="Visel A."/>
            <person name="Grigoriev I.V."/>
        </authorList>
    </citation>
    <scope>NUCLEOTIDE SEQUENCE [LARGE SCALE GENOMIC DNA]</scope>
    <source>
        <strain evidence="3 4">CBS 129021</strain>
    </source>
</reference>
<keyword evidence="2" id="KW-0472">Membrane</keyword>
<accession>A0A1Y2DIX2</accession>
<evidence type="ECO:0000256" key="1">
    <source>
        <dbReference type="SAM" id="MobiDB-lite"/>
    </source>
</evidence>
<feature type="transmembrane region" description="Helical" evidence="2">
    <location>
        <begin position="246"/>
        <end position="266"/>
    </location>
</feature>
<organism evidence="3 4">
    <name type="scientific">Pseudomassariella vexata</name>
    <dbReference type="NCBI Taxonomy" id="1141098"/>
    <lineage>
        <taxon>Eukaryota</taxon>
        <taxon>Fungi</taxon>
        <taxon>Dikarya</taxon>
        <taxon>Ascomycota</taxon>
        <taxon>Pezizomycotina</taxon>
        <taxon>Sordariomycetes</taxon>
        <taxon>Xylariomycetidae</taxon>
        <taxon>Amphisphaeriales</taxon>
        <taxon>Pseudomassariaceae</taxon>
        <taxon>Pseudomassariella</taxon>
    </lineage>
</organism>
<feature type="transmembrane region" description="Helical" evidence="2">
    <location>
        <begin position="42"/>
        <end position="64"/>
    </location>
</feature>
<dbReference type="RefSeq" id="XP_040711820.1">
    <property type="nucleotide sequence ID" value="XM_040857710.1"/>
</dbReference>
<evidence type="ECO:0000256" key="2">
    <source>
        <dbReference type="SAM" id="Phobius"/>
    </source>
</evidence>
<dbReference type="Proteomes" id="UP000193689">
    <property type="component" value="Unassembled WGS sequence"/>
</dbReference>
<dbReference type="AlphaFoldDB" id="A0A1Y2DIX2"/>
<feature type="transmembrane region" description="Helical" evidence="2">
    <location>
        <begin position="144"/>
        <end position="166"/>
    </location>
</feature>
<protein>
    <recommendedName>
        <fullName evidence="5">Glycoside hydrolase</fullName>
    </recommendedName>
</protein>
<dbReference type="InParanoid" id="A0A1Y2DIX2"/>
<comment type="caution">
    <text evidence="3">The sequence shown here is derived from an EMBL/GenBank/DDBJ whole genome shotgun (WGS) entry which is preliminary data.</text>
</comment>
<keyword evidence="2" id="KW-1133">Transmembrane helix</keyword>
<feature type="region of interest" description="Disordered" evidence="1">
    <location>
        <begin position="336"/>
        <end position="365"/>
    </location>
</feature>
<dbReference type="OrthoDB" id="5287295at2759"/>
<proteinExistence type="predicted"/>